<proteinExistence type="predicted"/>
<keyword evidence="2" id="KW-1185">Reference proteome</keyword>
<sequence>MSRPDILDHALGVQPGDRLDAVREARPGTKANAQLSYEAVFEPTHPTNLSVAERFGLAVVATRFHGENLLSAHYEAAFAGSETRPAVIDALREVALAGTTSGPYGVYRETGLSGQSVEGPRFRVPHAAREVLGDELAALFEYVHLLVFRPREANADALQVLLDEGWSVDDVVTVSQLVAFLTFQIRLAAGLSVLRASWDVHA</sequence>
<dbReference type="EMBL" id="JAGTTN010000001">
    <property type="protein sequence ID" value="MCC2031562.1"/>
    <property type="molecule type" value="Genomic_DNA"/>
</dbReference>
<dbReference type="NCBIfam" id="TIGR04029">
    <property type="entry name" value="CMD_Avi_7170"/>
    <property type="match status" value="1"/>
</dbReference>
<accession>A0A9X1LTL0</accession>
<comment type="caution">
    <text evidence="1">The sequence shown here is derived from an EMBL/GenBank/DDBJ whole genome shotgun (WGS) entry which is preliminary data.</text>
</comment>
<name>A0A9X1LTL0_9MICO</name>
<dbReference type="InterPro" id="IPR023982">
    <property type="entry name" value="CHP04029_CMD-like"/>
</dbReference>
<evidence type="ECO:0000313" key="1">
    <source>
        <dbReference type="EMBL" id="MCC2031562.1"/>
    </source>
</evidence>
<dbReference type="Proteomes" id="UP001139354">
    <property type="component" value="Unassembled WGS sequence"/>
</dbReference>
<gene>
    <name evidence="1" type="ORF">KEC57_05115</name>
</gene>
<organism evidence="1 2">
    <name type="scientific">Microbacterium allomyrinae</name>
    <dbReference type="NCBI Taxonomy" id="2830666"/>
    <lineage>
        <taxon>Bacteria</taxon>
        <taxon>Bacillati</taxon>
        <taxon>Actinomycetota</taxon>
        <taxon>Actinomycetes</taxon>
        <taxon>Micrococcales</taxon>
        <taxon>Microbacteriaceae</taxon>
        <taxon>Microbacterium</taxon>
    </lineage>
</organism>
<reference evidence="1" key="1">
    <citation type="submission" date="2021-04" db="EMBL/GenBank/DDBJ databases">
        <title>Microbacterium tenobrionis sp. nov. and Microbacterium allomyrinae sp. nov., isolated from larvae of Tenobrio molitor and Allomyrina dichotoma, respectively.</title>
        <authorList>
            <person name="Lee S.D."/>
        </authorList>
    </citation>
    <scope>NUCLEOTIDE SEQUENCE</scope>
    <source>
        <strain evidence="1">BWT-G7</strain>
    </source>
</reference>
<dbReference type="AlphaFoldDB" id="A0A9X1LTL0"/>
<dbReference type="RefSeq" id="WP_229383440.1">
    <property type="nucleotide sequence ID" value="NZ_JAGTTN010000001.1"/>
</dbReference>
<dbReference type="Gene3D" id="1.20.1290.10">
    <property type="entry name" value="AhpD-like"/>
    <property type="match status" value="1"/>
</dbReference>
<protein>
    <submittedName>
        <fullName evidence="1">CMD domain protein</fullName>
    </submittedName>
</protein>
<dbReference type="SUPFAM" id="SSF69118">
    <property type="entry name" value="AhpD-like"/>
    <property type="match status" value="1"/>
</dbReference>
<evidence type="ECO:0000313" key="2">
    <source>
        <dbReference type="Proteomes" id="UP001139354"/>
    </source>
</evidence>
<dbReference type="InterPro" id="IPR029032">
    <property type="entry name" value="AhpD-like"/>
</dbReference>